<evidence type="ECO:0000313" key="9">
    <source>
        <dbReference type="Proteomes" id="UP000287296"/>
    </source>
</evidence>
<comment type="function">
    <text evidence="6">The RuvA-RuvB-RuvC complex processes Holliday junction (HJ) DNA during genetic recombination and DNA repair, while the RuvA-RuvB complex plays an important role in the rescue of blocked DNA replication forks via replication fork reversal (RFR). RuvA specifically binds to HJ cruciform DNA, conferring on it an open structure. The RuvB hexamer acts as an ATP-dependent pump, pulling dsDNA into and through the RuvAB complex. HJ branch migration allows RuvC to scan DNA until it finds its consensus sequence, where it cleaves and resolves the cruciform DNA.</text>
</comment>
<dbReference type="SUPFAM" id="SSF47781">
    <property type="entry name" value="RuvA domain 2-like"/>
    <property type="match status" value="1"/>
</dbReference>
<evidence type="ECO:0000259" key="7">
    <source>
        <dbReference type="SMART" id="SM00278"/>
    </source>
</evidence>
<dbReference type="GO" id="GO:0009379">
    <property type="term" value="C:Holliday junction helicase complex"/>
    <property type="evidence" value="ECO:0007669"/>
    <property type="project" value="InterPro"/>
</dbReference>
<dbReference type="GO" id="GO:0009378">
    <property type="term" value="F:four-way junction helicase activity"/>
    <property type="evidence" value="ECO:0007669"/>
    <property type="project" value="InterPro"/>
</dbReference>
<dbReference type="Pfam" id="PF01330">
    <property type="entry name" value="RuvA_N"/>
    <property type="match status" value="1"/>
</dbReference>
<reference evidence="8 9" key="1">
    <citation type="submission" date="2018-12" db="EMBL/GenBank/DDBJ databases">
        <authorList>
            <person name="Sun L."/>
            <person name="Chen Z."/>
        </authorList>
    </citation>
    <scope>NUCLEOTIDE SEQUENCE [LARGE SCALE GENOMIC DNA]</scope>
    <source>
        <strain evidence="8 9">LMG 29736</strain>
    </source>
</reference>
<evidence type="ECO:0000256" key="5">
    <source>
        <dbReference type="ARBA" id="ARBA00023204"/>
    </source>
</evidence>
<dbReference type="AlphaFoldDB" id="A0A429X297"/>
<keyword evidence="5 6" id="KW-0234">DNA repair</keyword>
<dbReference type="InterPro" id="IPR011114">
    <property type="entry name" value="RuvA_C"/>
</dbReference>
<dbReference type="Pfam" id="PF07499">
    <property type="entry name" value="RuvA_C"/>
    <property type="match status" value="1"/>
</dbReference>
<dbReference type="SMART" id="SM00278">
    <property type="entry name" value="HhH1"/>
    <property type="match status" value="2"/>
</dbReference>
<name>A0A429X297_SIMTE</name>
<gene>
    <name evidence="6 8" type="primary">ruvA</name>
    <name evidence="8" type="ORF">D5F11_023160</name>
</gene>
<dbReference type="InterPro" id="IPR013849">
    <property type="entry name" value="DNA_helicase_Holl-junc_RuvA_I"/>
</dbReference>
<dbReference type="InterPro" id="IPR036267">
    <property type="entry name" value="RuvA_C_sf"/>
</dbReference>
<proteinExistence type="inferred from homology"/>
<dbReference type="CDD" id="cd14332">
    <property type="entry name" value="UBA_RuvA_C"/>
    <property type="match status" value="1"/>
</dbReference>
<dbReference type="RefSeq" id="WP_120118870.1">
    <property type="nucleotide sequence ID" value="NZ_QYTW02000036.1"/>
</dbReference>
<evidence type="ECO:0000256" key="2">
    <source>
        <dbReference type="ARBA" id="ARBA00022763"/>
    </source>
</evidence>
<comment type="caution">
    <text evidence="6">Lacks conserved residue(s) required for the propagation of feature annotation.</text>
</comment>
<feature type="region of interest" description="Flexible linker" evidence="6">
    <location>
        <begin position="143"/>
        <end position="155"/>
    </location>
</feature>
<evidence type="ECO:0000256" key="1">
    <source>
        <dbReference type="ARBA" id="ARBA00022490"/>
    </source>
</evidence>
<feature type="domain" description="Helix-hairpin-helix DNA-binding motif class 1" evidence="7">
    <location>
        <begin position="107"/>
        <end position="126"/>
    </location>
</feature>
<comment type="subcellular location">
    <subcellularLocation>
        <location evidence="6">Cytoplasm</location>
    </subcellularLocation>
</comment>
<keyword evidence="2 6" id="KW-0227">DNA damage</keyword>
<evidence type="ECO:0000256" key="4">
    <source>
        <dbReference type="ARBA" id="ARBA00023172"/>
    </source>
</evidence>
<comment type="subunit">
    <text evidence="6">Homotetramer. Forms an RuvA(8)-RuvB(12)-Holliday junction (HJ) complex. HJ DNA is sandwiched between 2 RuvA tetramers; dsDNA enters through RuvA and exits via RuvB. An RuvB hexamer assembles on each DNA strand where it exits the tetramer. Each RuvB hexamer is contacted by two RuvA subunits (via domain III) on 2 adjacent RuvB subunits; this complex drives branch migration. In the full resolvosome a probable DNA-RuvA(4)-RuvB(12)-RuvC(2) complex forms which resolves the HJ.</text>
</comment>
<comment type="similarity">
    <text evidence="6">Belongs to the RuvA family.</text>
</comment>
<dbReference type="Gene3D" id="1.10.150.20">
    <property type="entry name" value="5' to 3' exonuclease, C-terminal subdomain"/>
    <property type="match status" value="1"/>
</dbReference>
<feature type="region of interest" description="Domain III" evidence="6">
    <location>
        <begin position="156"/>
        <end position="206"/>
    </location>
</feature>
<dbReference type="NCBIfam" id="TIGR00084">
    <property type="entry name" value="ruvA"/>
    <property type="match status" value="1"/>
</dbReference>
<dbReference type="GO" id="GO:0005737">
    <property type="term" value="C:cytoplasm"/>
    <property type="evidence" value="ECO:0007669"/>
    <property type="project" value="UniProtKB-SubCell"/>
</dbReference>
<dbReference type="HAMAP" id="MF_00031">
    <property type="entry name" value="DNA_HJ_migration_RuvA"/>
    <property type="match status" value="1"/>
</dbReference>
<keyword evidence="4 6" id="KW-0233">DNA recombination</keyword>
<evidence type="ECO:0000256" key="6">
    <source>
        <dbReference type="HAMAP-Rule" id="MF_00031"/>
    </source>
</evidence>
<organism evidence="8 9">
    <name type="scientific">Siminovitchia terrae</name>
    <name type="common">Bacillus terrae</name>
    <dbReference type="NCBI Taxonomy" id="1914933"/>
    <lineage>
        <taxon>Bacteria</taxon>
        <taxon>Bacillati</taxon>
        <taxon>Bacillota</taxon>
        <taxon>Bacilli</taxon>
        <taxon>Bacillales</taxon>
        <taxon>Bacillaceae</taxon>
        <taxon>Siminovitchia</taxon>
    </lineage>
</organism>
<dbReference type="Pfam" id="PF14520">
    <property type="entry name" value="HHH_5"/>
    <property type="match status" value="1"/>
</dbReference>
<dbReference type="GO" id="GO:0005524">
    <property type="term" value="F:ATP binding"/>
    <property type="evidence" value="ECO:0007669"/>
    <property type="project" value="InterPro"/>
</dbReference>
<keyword evidence="1 6" id="KW-0963">Cytoplasm</keyword>
<feature type="domain" description="Helix-hairpin-helix DNA-binding motif class 1" evidence="7">
    <location>
        <begin position="72"/>
        <end position="91"/>
    </location>
</feature>
<dbReference type="Gene3D" id="1.10.8.10">
    <property type="entry name" value="DNA helicase RuvA subunit, C-terminal domain"/>
    <property type="match status" value="1"/>
</dbReference>
<accession>A0A429X297</accession>
<dbReference type="Proteomes" id="UP000287296">
    <property type="component" value="Unassembled WGS sequence"/>
</dbReference>
<dbReference type="GO" id="GO:0000400">
    <property type="term" value="F:four-way junction DNA binding"/>
    <property type="evidence" value="ECO:0007669"/>
    <property type="project" value="UniProtKB-UniRule"/>
</dbReference>
<dbReference type="Gene3D" id="2.40.50.140">
    <property type="entry name" value="Nucleic acid-binding proteins"/>
    <property type="match status" value="1"/>
</dbReference>
<keyword evidence="3 6" id="KW-0238">DNA-binding</keyword>
<sequence>MYEYIKGTVEHIGPEYIVIENNGIGYQILTPNPFLFSVKKGVETVIYTYQHVREDILALYGFGTNTEREMFKKLISVSGIGPKGALAILAFGEPEQVIQAIEMEDEKFLTKFPGVGKKTARQMILDLKGKLHDVLPEGMVEAAADVDHEAVGAASDGLAELDEAMLALAALGYSDRELKKIRPKLAKDVLTTDQYIKSALQMLLKQ</sequence>
<comment type="caution">
    <text evidence="8">The sequence shown here is derived from an EMBL/GenBank/DDBJ whole genome shotgun (WGS) entry which is preliminary data.</text>
</comment>
<dbReference type="InterPro" id="IPR000085">
    <property type="entry name" value="RuvA"/>
</dbReference>
<dbReference type="OrthoDB" id="5293449at2"/>
<protein>
    <recommendedName>
        <fullName evidence="6">Holliday junction branch migration complex subunit RuvA</fullName>
    </recommendedName>
</protein>
<dbReference type="GO" id="GO:0048476">
    <property type="term" value="C:Holliday junction resolvase complex"/>
    <property type="evidence" value="ECO:0007669"/>
    <property type="project" value="UniProtKB-UniRule"/>
</dbReference>
<keyword evidence="8" id="KW-0378">Hydrolase</keyword>
<dbReference type="InterPro" id="IPR003583">
    <property type="entry name" value="Hlx-hairpin-Hlx_DNA-bd_motif"/>
</dbReference>
<dbReference type="SUPFAM" id="SSF46929">
    <property type="entry name" value="DNA helicase RuvA subunit, C-terminal domain"/>
    <property type="match status" value="1"/>
</dbReference>
<evidence type="ECO:0000313" key="8">
    <source>
        <dbReference type="EMBL" id="RST57318.1"/>
    </source>
</evidence>
<dbReference type="EMBL" id="QYTW02000036">
    <property type="protein sequence ID" value="RST57318.1"/>
    <property type="molecule type" value="Genomic_DNA"/>
</dbReference>
<dbReference type="GO" id="GO:0006310">
    <property type="term" value="P:DNA recombination"/>
    <property type="evidence" value="ECO:0007669"/>
    <property type="project" value="UniProtKB-UniRule"/>
</dbReference>
<dbReference type="InterPro" id="IPR010994">
    <property type="entry name" value="RuvA_2-like"/>
</dbReference>
<evidence type="ECO:0000256" key="3">
    <source>
        <dbReference type="ARBA" id="ARBA00023125"/>
    </source>
</evidence>
<dbReference type="GO" id="GO:0016787">
    <property type="term" value="F:hydrolase activity"/>
    <property type="evidence" value="ECO:0007669"/>
    <property type="project" value="UniProtKB-KW"/>
</dbReference>
<dbReference type="InterPro" id="IPR012340">
    <property type="entry name" value="NA-bd_OB-fold"/>
</dbReference>
<comment type="domain">
    <text evidence="6">Has three domains with a flexible linker between the domains II and III and assumes an 'L' shape. Domain III is highly mobile and contacts RuvB.</text>
</comment>
<dbReference type="GO" id="GO:0006281">
    <property type="term" value="P:DNA repair"/>
    <property type="evidence" value="ECO:0007669"/>
    <property type="project" value="UniProtKB-UniRule"/>
</dbReference>
<dbReference type="SUPFAM" id="SSF50249">
    <property type="entry name" value="Nucleic acid-binding proteins"/>
    <property type="match status" value="1"/>
</dbReference>